<keyword evidence="8" id="KW-0282">Flagellum</keyword>
<proteinExistence type="inferred from homology"/>
<evidence type="ECO:0000256" key="5">
    <source>
        <dbReference type="ARBA" id="ARBA00023143"/>
    </source>
</evidence>
<dbReference type="GO" id="GO:0009425">
    <property type="term" value="C:bacterial-type flagellum basal body"/>
    <property type="evidence" value="ECO:0007669"/>
    <property type="project" value="UniProtKB-SubCell"/>
</dbReference>
<keyword evidence="8" id="KW-0966">Cell projection</keyword>
<reference evidence="9" key="1">
    <citation type="submission" date="2010-05" db="EMBL/GenBank/DDBJ databases">
        <title>Complete sequence of Methylotenera sp. 301.</title>
        <authorList>
            <person name="Lucas S."/>
            <person name="Copeland A."/>
            <person name="Lapidus A."/>
            <person name="Cheng J.-F."/>
            <person name="Bruce D."/>
            <person name="Goodwin L."/>
            <person name="Pitluck S."/>
            <person name="Clum A."/>
            <person name="Land M."/>
            <person name="Hauser L."/>
            <person name="Kyrpides N."/>
            <person name="Ivanova N."/>
            <person name="Chistoservova L."/>
            <person name="Kalyuzhnaya M."/>
            <person name="Woyke T."/>
        </authorList>
    </citation>
    <scope>NUCLEOTIDE SEQUENCE [LARGE SCALE GENOMIC DNA]</scope>
    <source>
        <strain evidence="9">301</strain>
    </source>
</reference>
<dbReference type="eggNOG" id="COG3190">
    <property type="taxonomic scope" value="Bacteria"/>
</dbReference>
<evidence type="ECO:0000256" key="2">
    <source>
        <dbReference type="ARBA" id="ARBA00022692"/>
    </source>
</evidence>
<sequence length="145" mass="15036">MLGLMPNLALSAEAVAVSPTGGVLKMVIGLAVVLAVMALITWVLKRMVPGVGNKQSVIRIVGGVSVGSRERVVVLEVAGRWIVVGVAAGQVSSLANLESGTNNLAESIPMGRSMTDSDNDGFSNTFAAWLLKSTGKILEKKDTDS</sequence>
<evidence type="ECO:0000256" key="6">
    <source>
        <dbReference type="ARBA" id="ARBA00037937"/>
    </source>
</evidence>
<evidence type="ECO:0000313" key="9">
    <source>
        <dbReference type="Proteomes" id="UP000000383"/>
    </source>
</evidence>
<keyword evidence="5 7" id="KW-0975">Bacterial flagellum</keyword>
<evidence type="ECO:0000256" key="3">
    <source>
        <dbReference type="ARBA" id="ARBA00022989"/>
    </source>
</evidence>
<gene>
    <name evidence="8" type="ordered locus">M301_1011</name>
</gene>
<dbReference type="PANTHER" id="PTHR38766:SF1">
    <property type="entry name" value="FLAGELLAR PROTEIN FLIO"/>
    <property type="match status" value="1"/>
</dbReference>
<dbReference type="Pfam" id="PF04347">
    <property type="entry name" value="FliO"/>
    <property type="match status" value="1"/>
</dbReference>
<keyword evidence="4 7" id="KW-0472">Membrane</keyword>
<dbReference type="HOGENOM" id="CLU_113213_0_2_4"/>
<keyword evidence="3 7" id="KW-1133">Transmembrane helix</keyword>
<dbReference type="InterPro" id="IPR022781">
    <property type="entry name" value="Flagellar_biosynth_FliO"/>
</dbReference>
<dbReference type="GO" id="GO:0044781">
    <property type="term" value="P:bacterial-type flagellum organization"/>
    <property type="evidence" value="ECO:0007669"/>
    <property type="project" value="UniProtKB-UniRule"/>
</dbReference>
<reference evidence="8 9" key="2">
    <citation type="journal article" date="2011" name="J. Bacteriol.">
        <title>Genomes of three methylotrophs from a single niche uncover genetic and metabolic divergence of Methylophilaceae.</title>
        <authorList>
            <person name="Lapidus A."/>
            <person name="Clum A."/>
            <person name="Labutti K."/>
            <person name="Kaluzhnaya M.G."/>
            <person name="Lim S."/>
            <person name="Beck D.A."/>
            <person name="Glavina Del Rio T."/>
            <person name="Nolan M."/>
            <person name="Mavromatis K."/>
            <person name="Huntemann M."/>
            <person name="Lucas S."/>
            <person name="Lidstrom M.E."/>
            <person name="Ivanova N."/>
            <person name="Chistoserdova L."/>
        </authorList>
    </citation>
    <scope>NUCLEOTIDE SEQUENCE [LARGE SCALE GENOMIC DNA]</scope>
    <source>
        <strain evidence="8 9">301</strain>
    </source>
</reference>
<keyword evidence="9" id="KW-1185">Reference proteome</keyword>
<dbReference type="PANTHER" id="PTHR38766">
    <property type="entry name" value="FLAGELLAR PROTEIN FLIO"/>
    <property type="match status" value="1"/>
</dbReference>
<dbReference type="AlphaFoldDB" id="D7DQ24"/>
<dbReference type="KEGG" id="meh:M301_1011"/>
<organism evidence="8 9">
    <name type="scientific">Methylotenera versatilis (strain 301)</name>
    <dbReference type="NCBI Taxonomy" id="666681"/>
    <lineage>
        <taxon>Bacteria</taxon>
        <taxon>Pseudomonadati</taxon>
        <taxon>Pseudomonadota</taxon>
        <taxon>Betaproteobacteria</taxon>
        <taxon>Nitrosomonadales</taxon>
        <taxon>Methylophilaceae</taxon>
        <taxon>Methylotenera</taxon>
    </lineage>
</organism>
<keyword evidence="2 7" id="KW-0812">Transmembrane</keyword>
<accession>D7DQ24</accession>
<name>D7DQ24_METV0</name>
<evidence type="ECO:0000313" key="8">
    <source>
        <dbReference type="EMBL" id="ADI29395.1"/>
    </source>
</evidence>
<dbReference type="GO" id="GO:0005886">
    <property type="term" value="C:plasma membrane"/>
    <property type="evidence" value="ECO:0007669"/>
    <property type="project" value="UniProtKB-SubCell"/>
</dbReference>
<evidence type="ECO:0000256" key="4">
    <source>
        <dbReference type="ARBA" id="ARBA00023136"/>
    </source>
</evidence>
<dbReference type="Proteomes" id="UP000000383">
    <property type="component" value="Chromosome"/>
</dbReference>
<dbReference type="EMBL" id="CP002056">
    <property type="protein sequence ID" value="ADI29395.1"/>
    <property type="molecule type" value="Genomic_DNA"/>
</dbReference>
<protein>
    <recommendedName>
        <fullName evidence="7">Flagellar protein</fullName>
    </recommendedName>
</protein>
<feature type="transmembrane region" description="Helical" evidence="7">
    <location>
        <begin position="26"/>
        <end position="44"/>
    </location>
</feature>
<dbReference type="InterPro" id="IPR052205">
    <property type="entry name" value="FliO/MopB"/>
</dbReference>
<evidence type="ECO:0000256" key="1">
    <source>
        <dbReference type="ARBA" id="ARBA00022475"/>
    </source>
</evidence>
<evidence type="ECO:0000256" key="7">
    <source>
        <dbReference type="RuleBase" id="RU362064"/>
    </source>
</evidence>
<dbReference type="NCBIfam" id="TIGR03500">
    <property type="entry name" value="FliO_TIGR"/>
    <property type="match status" value="1"/>
</dbReference>
<dbReference type="STRING" id="666681.M301_1011"/>
<keyword evidence="1 7" id="KW-1003">Cell membrane</keyword>
<comment type="similarity">
    <text evidence="6 7">Belongs to the FliO/MopB family.</text>
</comment>
<keyword evidence="8" id="KW-0969">Cilium</keyword>
<comment type="subcellular location">
    <subcellularLocation>
        <location evidence="7">Cell membrane</location>
    </subcellularLocation>
    <subcellularLocation>
        <location evidence="7">Bacterial flagellum basal body</location>
    </subcellularLocation>
</comment>